<gene>
    <name evidence="2" type="ORF">CF651_16285</name>
</gene>
<sequence length="173" mass="20164">MDYLRYPIGPFEQVHHSTFVQREQWTKEISEAAALLRLAVHNLTTEQCLTPYRPGGWTVRQVIHHMADNDMNAFLRFKRALTEDSPTVPSYREDLWAELSDYETPIETSINLLEAIHSRFVMLLRSLHPSDLERTFTSPAHGLMNLDTAIQRYAWHNRHHTAQIASLKARNGW</sequence>
<dbReference type="AlphaFoldDB" id="A0A229UP29"/>
<evidence type="ECO:0000313" key="2">
    <source>
        <dbReference type="EMBL" id="OXM85160.1"/>
    </source>
</evidence>
<dbReference type="InterPro" id="IPR024775">
    <property type="entry name" value="DinB-like"/>
</dbReference>
<reference evidence="2 3" key="1">
    <citation type="submission" date="2017-07" db="EMBL/GenBank/DDBJ databases">
        <title>Genome sequencing and assembly of Paenibacillus rigui.</title>
        <authorList>
            <person name="Mayilraj S."/>
        </authorList>
    </citation>
    <scope>NUCLEOTIDE SEQUENCE [LARGE SCALE GENOMIC DNA]</scope>
    <source>
        <strain evidence="2 3">JCM 16352</strain>
    </source>
</reference>
<dbReference type="NCBIfam" id="NF009807">
    <property type="entry name" value="PRK13291.1"/>
    <property type="match status" value="1"/>
</dbReference>
<dbReference type="Pfam" id="PF12867">
    <property type="entry name" value="DinB_2"/>
    <property type="match status" value="1"/>
</dbReference>
<evidence type="ECO:0000313" key="3">
    <source>
        <dbReference type="Proteomes" id="UP000215509"/>
    </source>
</evidence>
<dbReference type="RefSeq" id="WP_094015923.1">
    <property type="nucleotide sequence ID" value="NZ_NMQW01000023.1"/>
</dbReference>
<dbReference type="Gene3D" id="1.20.120.450">
    <property type="entry name" value="dinb family like domain"/>
    <property type="match status" value="1"/>
</dbReference>
<dbReference type="SUPFAM" id="SSF109854">
    <property type="entry name" value="DinB/YfiT-like putative metalloenzymes"/>
    <property type="match status" value="1"/>
</dbReference>
<dbReference type="InterPro" id="IPR034660">
    <property type="entry name" value="DinB/YfiT-like"/>
</dbReference>
<dbReference type="OrthoDB" id="9796039at2"/>
<protein>
    <submittedName>
        <fullName evidence="2">Metal-dependent hydrolase</fullName>
    </submittedName>
</protein>
<dbReference type="GO" id="GO:0016787">
    <property type="term" value="F:hydrolase activity"/>
    <property type="evidence" value="ECO:0007669"/>
    <property type="project" value="UniProtKB-KW"/>
</dbReference>
<evidence type="ECO:0000259" key="1">
    <source>
        <dbReference type="Pfam" id="PF12867"/>
    </source>
</evidence>
<accession>A0A229UP29</accession>
<dbReference type="EMBL" id="NMQW01000023">
    <property type="protein sequence ID" value="OXM85160.1"/>
    <property type="molecule type" value="Genomic_DNA"/>
</dbReference>
<name>A0A229UP29_9BACL</name>
<keyword evidence="3" id="KW-1185">Reference proteome</keyword>
<keyword evidence="2" id="KW-0378">Hydrolase</keyword>
<feature type="domain" description="DinB-like" evidence="1">
    <location>
        <begin position="30"/>
        <end position="164"/>
    </location>
</feature>
<comment type="caution">
    <text evidence="2">The sequence shown here is derived from an EMBL/GenBank/DDBJ whole genome shotgun (WGS) entry which is preliminary data.</text>
</comment>
<dbReference type="Proteomes" id="UP000215509">
    <property type="component" value="Unassembled WGS sequence"/>
</dbReference>
<organism evidence="2 3">
    <name type="scientific">Paenibacillus rigui</name>
    <dbReference type="NCBI Taxonomy" id="554312"/>
    <lineage>
        <taxon>Bacteria</taxon>
        <taxon>Bacillati</taxon>
        <taxon>Bacillota</taxon>
        <taxon>Bacilli</taxon>
        <taxon>Bacillales</taxon>
        <taxon>Paenibacillaceae</taxon>
        <taxon>Paenibacillus</taxon>
    </lineage>
</organism>
<proteinExistence type="predicted"/>